<dbReference type="Proteomes" id="UP001162029">
    <property type="component" value="Unassembled WGS sequence"/>
</dbReference>
<dbReference type="EMBL" id="CANTFM010000311">
    <property type="protein sequence ID" value="CAI5717982.1"/>
    <property type="molecule type" value="Genomic_DNA"/>
</dbReference>
<comment type="caution">
    <text evidence="3">The sequence shown here is derived from an EMBL/GenBank/DDBJ whole genome shotgun (WGS) entry which is preliminary data.</text>
</comment>
<keyword evidence="4" id="KW-1185">Reference proteome</keyword>
<evidence type="ECO:0000256" key="1">
    <source>
        <dbReference type="SAM" id="MobiDB-lite"/>
    </source>
</evidence>
<reference evidence="3" key="1">
    <citation type="submission" date="2022-12" db="EMBL/GenBank/DDBJ databases">
        <authorList>
            <person name="Webb A."/>
        </authorList>
    </citation>
    <scope>NUCLEOTIDE SEQUENCE</scope>
    <source>
        <strain evidence="3">Pd1</strain>
    </source>
</reference>
<gene>
    <name evidence="3" type="ORF">PDE001_LOCUS1783</name>
</gene>
<organism evidence="3 4">
    <name type="scientific">Peronospora destructor</name>
    <dbReference type="NCBI Taxonomy" id="86335"/>
    <lineage>
        <taxon>Eukaryota</taxon>
        <taxon>Sar</taxon>
        <taxon>Stramenopiles</taxon>
        <taxon>Oomycota</taxon>
        <taxon>Peronosporomycetes</taxon>
        <taxon>Peronosporales</taxon>
        <taxon>Peronosporaceae</taxon>
        <taxon>Peronospora</taxon>
    </lineage>
</organism>
<feature type="compositionally biased region" description="Polar residues" evidence="1">
    <location>
        <begin position="161"/>
        <end position="170"/>
    </location>
</feature>
<accession>A0AAV0TA32</accession>
<name>A0AAV0TA32_9STRA</name>
<feature type="region of interest" description="Disordered" evidence="1">
    <location>
        <begin position="138"/>
        <end position="326"/>
    </location>
</feature>
<feature type="chain" id="PRO_5043796402" evidence="2">
    <location>
        <begin position="20"/>
        <end position="326"/>
    </location>
</feature>
<feature type="compositionally biased region" description="Polar residues" evidence="1">
    <location>
        <begin position="287"/>
        <end position="298"/>
    </location>
</feature>
<protein>
    <submittedName>
        <fullName evidence="3">Uncharacterized protein</fullName>
    </submittedName>
</protein>
<evidence type="ECO:0000313" key="4">
    <source>
        <dbReference type="Proteomes" id="UP001162029"/>
    </source>
</evidence>
<feature type="signal peptide" evidence="2">
    <location>
        <begin position="1"/>
        <end position="19"/>
    </location>
</feature>
<evidence type="ECO:0000313" key="3">
    <source>
        <dbReference type="EMBL" id="CAI5717982.1"/>
    </source>
</evidence>
<dbReference type="AlphaFoldDB" id="A0AAV0TA32"/>
<evidence type="ECO:0000256" key="2">
    <source>
        <dbReference type="SAM" id="SignalP"/>
    </source>
</evidence>
<sequence>MRLFTGLLVVALAVTSSYADKTKNLRVTVDDDELDETASEGSHKYEISDDTLAAFLNKVQEPSDDGSMSVGELMKMIGDGSDQASLKDVLLISIDYVKSEMRNNHGSKKNQKDSFTQTTDIEDDDLWYSKSKSNTKDTNVKGFDTEFQESEDTKFGKDALQSGSGQLKSDTNVKENFTEDESDEFLSEPTTGKGGKDNTQVKFTDDELWGPRNPSDVKNGVDFWGSLSDSHDSPVYPKSAGYGDDDLLSASGKRKSGIDVGTETDYKSSINTKERLDEDDDEDQKFSKSISKPKTSVSGEEDVKEEMQVETEEDDEDAKSSKKTAP</sequence>
<proteinExistence type="predicted"/>
<feature type="compositionally biased region" description="Acidic residues" evidence="1">
    <location>
        <begin position="299"/>
        <end position="317"/>
    </location>
</feature>
<keyword evidence="2" id="KW-0732">Signal</keyword>